<evidence type="ECO:0000256" key="1">
    <source>
        <dbReference type="ARBA" id="ARBA00022723"/>
    </source>
</evidence>
<dbReference type="SUPFAM" id="SSF53659">
    <property type="entry name" value="Isocitrate/Isopropylmalate dehydrogenase-like"/>
    <property type="match status" value="1"/>
</dbReference>
<name>A0AAU7CDL0_9BACT</name>
<dbReference type="RefSeq" id="WP_406695772.1">
    <property type="nucleotide sequence ID" value="NZ_CP155447.1"/>
</dbReference>
<organism evidence="4">
    <name type="scientific">Singulisphaera sp. Ch08</name>
    <dbReference type="NCBI Taxonomy" id="3120278"/>
    <lineage>
        <taxon>Bacteria</taxon>
        <taxon>Pseudomonadati</taxon>
        <taxon>Planctomycetota</taxon>
        <taxon>Planctomycetia</taxon>
        <taxon>Isosphaerales</taxon>
        <taxon>Isosphaeraceae</taxon>
        <taxon>Singulisphaera</taxon>
    </lineage>
</organism>
<reference evidence="4" key="1">
    <citation type="submission" date="2024-05" db="EMBL/GenBank/DDBJ databases">
        <title>Planctomycetes of the genus Singulisphaera possess chitinolytic capabilities.</title>
        <authorList>
            <person name="Ivanova A."/>
        </authorList>
    </citation>
    <scope>NUCLEOTIDE SEQUENCE</scope>
    <source>
        <strain evidence="4">Ch08T</strain>
    </source>
</reference>
<evidence type="ECO:0000313" key="4">
    <source>
        <dbReference type="EMBL" id="XBH03032.1"/>
    </source>
</evidence>
<keyword evidence="3" id="KW-0520">NAD</keyword>
<dbReference type="NCBIfam" id="TIGR00557">
    <property type="entry name" value="pdxA"/>
    <property type="match status" value="1"/>
</dbReference>
<proteinExistence type="predicted"/>
<dbReference type="InterPro" id="IPR005255">
    <property type="entry name" value="PdxA_fam"/>
</dbReference>
<protein>
    <submittedName>
        <fullName evidence="4">4-hydroxythreonine-4-phosphate dehydrogenase PdxA</fullName>
        <ecNumber evidence="4">1.1.1.262</ecNumber>
    </submittedName>
</protein>
<evidence type="ECO:0000256" key="3">
    <source>
        <dbReference type="ARBA" id="ARBA00023027"/>
    </source>
</evidence>
<dbReference type="PANTHER" id="PTHR30004:SF6">
    <property type="entry name" value="D-THREONATE 4-PHOSPHATE DEHYDROGENASE"/>
    <property type="match status" value="1"/>
</dbReference>
<dbReference type="EC" id="1.1.1.262" evidence="4"/>
<keyword evidence="2 4" id="KW-0560">Oxidoreductase</keyword>
<dbReference type="GO" id="GO:0050570">
    <property type="term" value="F:4-hydroxythreonine-4-phosphate dehydrogenase activity"/>
    <property type="evidence" value="ECO:0007669"/>
    <property type="project" value="UniProtKB-EC"/>
</dbReference>
<evidence type="ECO:0000256" key="2">
    <source>
        <dbReference type="ARBA" id="ARBA00023002"/>
    </source>
</evidence>
<accession>A0AAU7CDL0</accession>
<dbReference type="EMBL" id="CP155447">
    <property type="protein sequence ID" value="XBH03032.1"/>
    <property type="molecule type" value="Genomic_DNA"/>
</dbReference>
<keyword evidence="1" id="KW-0479">Metal-binding</keyword>
<dbReference type="PANTHER" id="PTHR30004">
    <property type="entry name" value="4-HYDROXYTHREONINE-4-PHOSPHATE DEHYDROGENASE"/>
    <property type="match status" value="1"/>
</dbReference>
<dbReference type="GO" id="GO:0051287">
    <property type="term" value="F:NAD binding"/>
    <property type="evidence" value="ECO:0007669"/>
    <property type="project" value="InterPro"/>
</dbReference>
<gene>
    <name evidence="4" type="primary">pdxA</name>
    <name evidence="4" type="ORF">V5E97_32710</name>
</gene>
<dbReference type="Pfam" id="PF04166">
    <property type="entry name" value="PdxA"/>
    <property type="match status" value="1"/>
</dbReference>
<dbReference type="AlphaFoldDB" id="A0AAU7CDL0"/>
<sequence length="364" mass="38119">MTLQDDRPLVALTMGDVAGIGPEVIARAWGDSPLRALARPFVVGSKSVLERALACVGGQAVVQSVSRPEDARPTARIIPCLEATDEDVADIAPGLIDPRAGRAAYDYLITAVDLALAGRIDAITTLPLHKEALRAGGVQHPGHTEILAERCGVVDHAMMLYIGPPVGAEGTGLGVVHATLHVPLRSVFDLLTVEAVESKILLADRAIRPLTEGRPPRVAVAALNPHGGEGGLFGDEEERVIAPAVARAVEAGIHAIGPIASDTLFVRAMAGEFDAVVAMYHDQGHVALKTIGFDRAVNVTLGLPIIRTSVAHGTAYDIAWKGRAETSSLIEAVRVAARLVAGKRFASPVTTSIEPSVSGGRPRR</sequence>
<dbReference type="Gene3D" id="3.40.718.10">
    <property type="entry name" value="Isopropylmalate Dehydrogenase"/>
    <property type="match status" value="1"/>
</dbReference>
<dbReference type="GO" id="GO:0046872">
    <property type="term" value="F:metal ion binding"/>
    <property type="evidence" value="ECO:0007669"/>
    <property type="project" value="UniProtKB-KW"/>
</dbReference>